<proteinExistence type="predicted"/>
<evidence type="ECO:0000313" key="1">
    <source>
        <dbReference type="EMBL" id="KAK8867480.1"/>
    </source>
</evidence>
<comment type="caution">
    <text evidence="1">The sequence shown here is derived from an EMBL/GenBank/DDBJ whole genome shotgun (WGS) entry which is preliminary data.</text>
</comment>
<accession>A0ABR2IS66</accession>
<keyword evidence="2" id="KW-1185">Reference proteome</keyword>
<evidence type="ECO:0008006" key="3">
    <source>
        <dbReference type="Google" id="ProtNLM"/>
    </source>
</evidence>
<sequence length="180" mass="18438">MLLRIQGLLFALKGIASPADTDLRIRTWSPLLLAKAPPSLSIAGVLDFLNHRLPRGAITTSPLPLLAQLQPPIRKAHRCGTTLSGHQLPLEVDVVVPHVQGLVVVAHRGDQGAPGHAAAGVLGPDDVALLVVVETGLAVDFAVGGVGHGAEGFVVVEAHGDGDVGTLNGPSSTTVALKVE</sequence>
<protein>
    <recommendedName>
        <fullName evidence="3">Secreted protein</fullName>
    </recommendedName>
</protein>
<evidence type="ECO:0000313" key="2">
    <source>
        <dbReference type="Proteomes" id="UP001390339"/>
    </source>
</evidence>
<name>A0ABR2IS66_9PEZI</name>
<dbReference type="Proteomes" id="UP001390339">
    <property type="component" value="Unassembled WGS sequence"/>
</dbReference>
<reference evidence="1 2" key="1">
    <citation type="journal article" date="2024" name="IMA Fungus">
        <title>Apiospora arundinis, a panoply of carbohydrate-active enzymes and secondary metabolites.</title>
        <authorList>
            <person name="Sorensen T."/>
            <person name="Petersen C."/>
            <person name="Muurmann A.T."/>
            <person name="Christiansen J.V."/>
            <person name="Brundto M.L."/>
            <person name="Overgaard C.K."/>
            <person name="Boysen A.T."/>
            <person name="Wollenberg R.D."/>
            <person name="Larsen T.O."/>
            <person name="Sorensen J.L."/>
            <person name="Nielsen K.L."/>
            <person name="Sondergaard T.E."/>
        </authorList>
    </citation>
    <scope>NUCLEOTIDE SEQUENCE [LARGE SCALE GENOMIC DNA]</scope>
    <source>
        <strain evidence="1 2">AAU 773</strain>
    </source>
</reference>
<organism evidence="1 2">
    <name type="scientific">Apiospora arundinis</name>
    <dbReference type="NCBI Taxonomy" id="335852"/>
    <lineage>
        <taxon>Eukaryota</taxon>
        <taxon>Fungi</taxon>
        <taxon>Dikarya</taxon>
        <taxon>Ascomycota</taxon>
        <taxon>Pezizomycotina</taxon>
        <taxon>Sordariomycetes</taxon>
        <taxon>Xylariomycetidae</taxon>
        <taxon>Amphisphaeriales</taxon>
        <taxon>Apiosporaceae</taxon>
        <taxon>Apiospora</taxon>
    </lineage>
</organism>
<gene>
    <name evidence="1" type="ORF">PGQ11_006058</name>
</gene>
<dbReference type="EMBL" id="JAPCWZ010000004">
    <property type="protein sequence ID" value="KAK8867480.1"/>
    <property type="molecule type" value="Genomic_DNA"/>
</dbReference>